<dbReference type="Pfam" id="PF05166">
    <property type="entry name" value="YcgL"/>
    <property type="match status" value="1"/>
</dbReference>
<comment type="caution">
    <text evidence="3">The sequence shown here is derived from an EMBL/GenBank/DDBJ whole genome shotgun (WGS) entry which is preliminary data.</text>
</comment>
<dbReference type="PANTHER" id="PTHR38109">
    <property type="entry name" value="PROTEIN YCGL"/>
    <property type="match status" value="1"/>
</dbReference>
<dbReference type="SUPFAM" id="SSF160191">
    <property type="entry name" value="YcgL-like"/>
    <property type="match status" value="1"/>
</dbReference>
<organism evidence="3 4">
    <name type="scientific">Alcanivorax jadensis T9</name>
    <dbReference type="NCBI Taxonomy" id="1177181"/>
    <lineage>
        <taxon>Bacteria</taxon>
        <taxon>Pseudomonadati</taxon>
        <taxon>Pseudomonadota</taxon>
        <taxon>Gammaproteobacteria</taxon>
        <taxon>Oceanospirillales</taxon>
        <taxon>Alcanivoracaceae</taxon>
        <taxon>Alcanivorax</taxon>
    </lineage>
</organism>
<dbReference type="RefSeq" id="WP_035246510.1">
    <property type="nucleotide sequence ID" value="NZ_ARXU01000004.1"/>
</dbReference>
<dbReference type="Gene3D" id="3.10.510.20">
    <property type="entry name" value="YcgL domain"/>
    <property type="match status" value="1"/>
</dbReference>
<accession>A0ABR4WDF7</accession>
<evidence type="ECO:0000256" key="1">
    <source>
        <dbReference type="HAMAP-Rule" id="MF_01866"/>
    </source>
</evidence>
<gene>
    <name evidence="3" type="ORF">T9A_01473</name>
</gene>
<feature type="domain" description="YcgL" evidence="2">
    <location>
        <begin position="6"/>
        <end position="91"/>
    </location>
</feature>
<dbReference type="InterPro" id="IPR027354">
    <property type="entry name" value="YcgL_dom"/>
</dbReference>
<name>A0ABR4WDF7_9GAMM</name>
<dbReference type="HAMAP" id="MF_01866">
    <property type="entry name" value="UPF0745"/>
    <property type="match status" value="1"/>
</dbReference>
<dbReference type="PROSITE" id="PS51648">
    <property type="entry name" value="YCGL"/>
    <property type="match status" value="1"/>
</dbReference>
<keyword evidence="4" id="KW-1185">Reference proteome</keyword>
<evidence type="ECO:0000313" key="3">
    <source>
        <dbReference type="EMBL" id="KGD61524.1"/>
    </source>
</evidence>
<dbReference type="Proteomes" id="UP000029443">
    <property type="component" value="Unassembled WGS sequence"/>
</dbReference>
<evidence type="ECO:0000259" key="2">
    <source>
        <dbReference type="PROSITE" id="PS51648"/>
    </source>
</evidence>
<dbReference type="EMBL" id="ARXU01000004">
    <property type="protein sequence ID" value="KGD61524.1"/>
    <property type="molecule type" value="Genomic_DNA"/>
</dbReference>
<reference evidence="3 4" key="1">
    <citation type="submission" date="2012-09" db="EMBL/GenBank/DDBJ databases">
        <title>Genome Sequence of alkane-degrading Bacterium Alcanivorax jadensis T9.</title>
        <authorList>
            <person name="Lai Q."/>
            <person name="Shao Z."/>
        </authorList>
    </citation>
    <scope>NUCLEOTIDE SEQUENCE [LARGE SCALE GENOMIC DNA]</scope>
    <source>
        <strain evidence="3 4">T9</strain>
    </source>
</reference>
<protein>
    <recommendedName>
        <fullName evidence="1">YcgL domain-containing protein T9A_01473</fullName>
    </recommendedName>
</protein>
<dbReference type="InterPro" id="IPR038068">
    <property type="entry name" value="YcgL-like_sf"/>
</dbReference>
<dbReference type="PANTHER" id="PTHR38109:SF1">
    <property type="entry name" value="PROTEIN YCGL"/>
    <property type="match status" value="1"/>
</dbReference>
<evidence type="ECO:0000313" key="4">
    <source>
        <dbReference type="Proteomes" id="UP000029443"/>
    </source>
</evidence>
<proteinExistence type="inferred from homology"/>
<sequence length="101" mass="11349">MLKGKLFCSIYKSRRKAGMYLYVDRQKGTGDLPDVLLKQFGKPVHVSDMILSPDRPLARAEVGRVMDDIRIKGFYLQMPPPPDEDMFMADGHPDKPAGPDA</sequence>